<dbReference type="GO" id="GO:0032259">
    <property type="term" value="P:methylation"/>
    <property type="evidence" value="ECO:0007669"/>
    <property type="project" value="UniProtKB-KW"/>
</dbReference>
<dbReference type="OrthoDB" id="2013972at2759"/>
<keyword evidence="3" id="KW-1185">Reference proteome</keyword>
<accession>A0A3N4KI89</accession>
<dbReference type="GO" id="GO:0008168">
    <property type="term" value="F:methyltransferase activity"/>
    <property type="evidence" value="ECO:0007669"/>
    <property type="project" value="UniProtKB-KW"/>
</dbReference>
<keyword evidence="2" id="KW-0489">Methyltransferase</keyword>
<dbReference type="PANTHER" id="PTHR43591:SF10">
    <property type="entry name" value="ABC TRANSMEMBRANE TYPE-1 DOMAIN-CONTAINING PROTEIN-RELATED"/>
    <property type="match status" value="1"/>
</dbReference>
<protein>
    <submittedName>
        <fullName evidence="2">S-adenosyl-L-methionine-dependent methyltransferase</fullName>
    </submittedName>
</protein>
<name>A0A3N4KI89_9PEZI</name>
<dbReference type="CDD" id="cd02440">
    <property type="entry name" value="AdoMet_MTases"/>
    <property type="match status" value="1"/>
</dbReference>
<feature type="region of interest" description="Disordered" evidence="1">
    <location>
        <begin position="1"/>
        <end position="30"/>
    </location>
</feature>
<evidence type="ECO:0000313" key="2">
    <source>
        <dbReference type="EMBL" id="RPB10220.1"/>
    </source>
</evidence>
<dbReference type="STRING" id="1392247.A0A3N4KI89"/>
<evidence type="ECO:0000256" key="1">
    <source>
        <dbReference type="SAM" id="MobiDB-lite"/>
    </source>
</evidence>
<proteinExistence type="predicted"/>
<dbReference type="InParanoid" id="A0A3N4KI89"/>
<dbReference type="PANTHER" id="PTHR43591">
    <property type="entry name" value="METHYLTRANSFERASE"/>
    <property type="match status" value="1"/>
</dbReference>
<dbReference type="Gene3D" id="3.40.50.150">
    <property type="entry name" value="Vaccinia Virus protein VP39"/>
    <property type="match status" value="1"/>
</dbReference>
<feature type="compositionally biased region" description="Polar residues" evidence="1">
    <location>
        <begin position="1"/>
        <end position="16"/>
    </location>
</feature>
<dbReference type="InterPro" id="IPR029063">
    <property type="entry name" value="SAM-dependent_MTases_sf"/>
</dbReference>
<gene>
    <name evidence="2" type="ORF">P167DRAFT_559752</name>
</gene>
<dbReference type="AlphaFoldDB" id="A0A3N4KI89"/>
<dbReference type="Proteomes" id="UP000277580">
    <property type="component" value="Unassembled WGS sequence"/>
</dbReference>
<dbReference type="EMBL" id="ML119144">
    <property type="protein sequence ID" value="RPB10220.1"/>
    <property type="molecule type" value="Genomic_DNA"/>
</dbReference>
<reference evidence="2 3" key="1">
    <citation type="journal article" date="2018" name="Nat. Ecol. Evol.">
        <title>Pezizomycetes genomes reveal the molecular basis of ectomycorrhizal truffle lifestyle.</title>
        <authorList>
            <person name="Murat C."/>
            <person name="Payen T."/>
            <person name="Noel B."/>
            <person name="Kuo A."/>
            <person name="Morin E."/>
            <person name="Chen J."/>
            <person name="Kohler A."/>
            <person name="Krizsan K."/>
            <person name="Balestrini R."/>
            <person name="Da Silva C."/>
            <person name="Montanini B."/>
            <person name="Hainaut M."/>
            <person name="Levati E."/>
            <person name="Barry K.W."/>
            <person name="Belfiori B."/>
            <person name="Cichocki N."/>
            <person name="Clum A."/>
            <person name="Dockter R.B."/>
            <person name="Fauchery L."/>
            <person name="Guy J."/>
            <person name="Iotti M."/>
            <person name="Le Tacon F."/>
            <person name="Lindquist E.A."/>
            <person name="Lipzen A."/>
            <person name="Malagnac F."/>
            <person name="Mello A."/>
            <person name="Molinier V."/>
            <person name="Miyauchi S."/>
            <person name="Poulain J."/>
            <person name="Riccioni C."/>
            <person name="Rubini A."/>
            <person name="Sitrit Y."/>
            <person name="Splivallo R."/>
            <person name="Traeger S."/>
            <person name="Wang M."/>
            <person name="Zifcakova L."/>
            <person name="Wipf D."/>
            <person name="Zambonelli A."/>
            <person name="Paolocci F."/>
            <person name="Nowrousian M."/>
            <person name="Ottonello S."/>
            <person name="Baldrian P."/>
            <person name="Spatafora J.W."/>
            <person name="Henrissat B."/>
            <person name="Nagy L.G."/>
            <person name="Aury J.M."/>
            <person name="Wincker P."/>
            <person name="Grigoriev I.V."/>
            <person name="Bonfante P."/>
            <person name="Martin F.M."/>
        </authorList>
    </citation>
    <scope>NUCLEOTIDE SEQUENCE [LARGE SCALE GENOMIC DNA]</scope>
    <source>
        <strain evidence="2 3">CCBAS932</strain>
    </source>
</reference>
<dbReference type="Pfam" id="PF13489">
    <property type="entry name" value="Methyltransf_23"/>
    <property type="match status" value="1"/>
</dbReference>
<organism evidence="2 3">
    <name type="scientific">Morchella conica CCBAS932</name>
    <dbReference type="NCBI Taxonomy" id="1392247"/>
    <lineage>
        <taxon>Eukaryota</taxon>
        <taxon>Fungi</taxon>
        <taxon>Dikarya</taxon>
        <taxon>Ascomycota</taxon>
        <taxon>Pezizomycotina</taxon>
        <taxon>Pezizomycetes</taxon>
        <taxon>Pezizales</taxon>
        <taxon>Morchellaceae</taxon>
        <taxon>Morchella</taxon>
    </lineage>
</organism>
<evidence type="ECO:0000313" key="3">
    <source>
        <dbReference type="Proteomes" id="UP000277580"/>
    </source>
</evidence>
<keyword evidence="2" id="KW-0808">Transferase</keyword>
<sequence>MVPSPATQSPLIAESSGSEDNDYDSLYGSGAGTDTTSLASSITKYRYENGRRYHAYNIFHHIYSLVLEGGLFKAPIRNVPQNILDLGTGPFPSARIIGNDLSPIQPEWVPPNLQFEIDDFTKERAHQPNSFDFVHARALYGSISDWPQFISRAYEVTKPGGWFESVETTVEHLSDDNSIPKVSAVLEWGRNCKIAEEKIRKSFTLEYKIKPWMEEQGFINVVEKEYKVPVRPWPRDKHLKEIGKYNLLNMLEAADMSLLTFEVYSPGESEITLIAEGFTMAIYTRVLGWNPVEVHALLGQVRAEYLNRKVHGYYRLFVVYGQKPEDAGKDAE</sequence>
<dbReference type="SUPFAM" id="SSF53335">
    <property type="entry name" value="S-adenosyl-L-methionine-dependent methyltransferases"/>
    <property type="match status" value="1"/>
</dbReference>